<protein>
    <submittedName>
        <fullName evidence="1">Uncharacterized protein</fullName>
    </submittedName>
</protein>
<evidence type="ECO:0000313" key="2">
    <source>
        <dbReference type="Proteomes" id="UP001140091"/>
    </source>
</evidence>
<reference evidence="1" key="1">
    <citation type="submission" date="2022-06" db="EMBL/GenBank/DDBJ databases">
        <title>Genome Sequence of Candolleomyces eurysporus.</title>
        <authorList>
            <person name="Buettner E."/>
        </authorList>
    </citation>
    <scope>NUCLEOTIDE SEQUENCE</scope>
    <source>
        <strain evidence="1">VTCC 930004</strain>
    </source>
</reference>
<dbReference type="OrthoDB" id="2992109at2759"/>
<proteinExistence type="predicted"/>
<keyword evidence="2" id="KW-1185">Reference proteome</keyword>
<gene>
    <name evidence="1" type="ORF">H1R20_g11442</name>
</gene>
<name>A0A9W8J1F0_9AGAR</name>
<feature type="non-terminal residue" evidence="1">
    <location>
        <position position="196"/>
    </location>
</feature>
<organism evidence="1 2">
    <name type="scientific">Candolleomyces eurysporus</name>
    <dbReference type="NCBI Taxonomy" id="2828524"/>
    <lineage>
        <taxon>Eukaryota</taxon>
        <taxon>Fungi</taxon>
        <taxon>Dikarya</taxon>
        <taxon>Basidiomycota</taxon>
        <taxon>Agaricomycotina</taxon>
        <taxon>Agaricomycetes</taxon>
        <taxon>Agaricomycetidae</taxon>
        <taxon>Agaricales</taxon>
        <taxon>Agaricineae</taxon>
        <taxon>Psathyrellaceae</taxon>
        <taxon>Candolleomyces</taxon>
    </lineage>
</organism>
<comment type="caution">
    <text evidence="1">The sequence shown here is derived from an EMBL/GenBank/DDBJ whole genome shotgun (WGS) entry which is preliminary data.</text>
</comment>
<sequence length="196" mass="21772">MSYVSPFIDPQQYISKVNSLSSEGITIDDGIARVVHEVADFSSKYSSNFSLVSELKVALDAFSDRWTKALYDSRDAASSVSGWLQRFDQVYLDMINIIGSQQDAKDVLTEFNAFINEESPSKRYNLEGVPGPKDAFETIEGLVIQEGKHVISVLDVADWGKAVEELKKDLPQVQTGVREIRTALNNYATKLSRGAL</sequence>
<accession>A0A9W8J1F0</accession>
<dbReference type="AlphaFoldDB" id="A0A9W8J1F0"/>
<evidence type="ECO:0000313" key="1">
    <source>
        <dbReference type="EMBL" id="KAJ2925654.1"/>
    </source>
</evidence>
<dbReference type="Proteomes" id="UP001140091">
    <property type="component" value="Unassembled WGS sequence"/>
</dbReference>
<dbReference type="EMBL" id="JANBPK010001137">
    <property type="protein sequence ID" value="KAJ2925654.1"/>
    <property type="molecule type" value="Genomic_DNA"/>
</dbReference>